<dbReference type="PROSITE" id="PS51918">
    <property type="entry name" value="RADICAL_SAM"/>
    <property type="match status" value="1"/>
</dbReference>
<evidence type="ECO:0000313" key="16">
    <source>
        <dbReference type="Proteomes" id="UP000076727"/>
    </source>
</evidence>
<name>A0A165UG56_9APHY</name>
<dbReference type="UniPathway" id="UPA00078">
    <property type="reaction ID" value="UER00162"/>
</dbReference>
<keyword evidence="10 13" id="KW-0408">Iron</keyword>
<dbReference type="FunFam" id="3.20.20.70:FF:000011">
    <property type="entry name" value="Biotin synthase"/>
    <property type="match status" value="1"/>
</dbReference>
<dbReference type="AlphaFoldDB" id="A0A165UG56"/>
<dbReference type="GO" id="GO:0051537">
    <property type="term" value="F:2 iron, 2 sulfur cluster binding"/>
    <property type="evidence" value="ECO:0007669"/>
    <property type="project" value="UniProtKB-KW"/>
</dbReference>
<dbReference type="SFLD" id="SFLDS00029">
    <property type="entry name" value="Radical_SAM"/>
    <property type="match status" value="1"/>
</dbReference>
<dbReference type="GO" id="GO:0005739">
    <property type="term" value="C:mitochondrion"/>
    <property type="evidence" value="ECO:0007669"/>
    <property type="project" value="TreeGrafter"/>
</dbReference>
<reference evidence="15 16" key="1">
    <citation type="journal article" date="2016" name="Mol. Biol. Evol.">
        <title>Comparative Genomics of Early-Diverging Mushroom-Forming Fungi Provides Insights into the Origins of Lignocellulose Decay Capabilities.</title>
        <authorList>
            <person name="Nagy L.G."/>
            <person name="Riley R."/>
            <person name="Tritt A."/>
            <person name="Adam C."/>
            <person name="Daum C."/>
            <person name="Floudas D."/>
            <person name="Sun H."/>
            <person name="Yadav J.S."/>
            <person name="Pangilinan J."/>
            <person name="Larsson K.H."/>
            <person name="Matsuura K."/>
            <person name="Barry K."/>
            <person name="Labutti K."/>
            <person name="Kuo R."/>
            <person name="Ohm R.A."/>
            <person name="Bhattacharya S.S."/>
            <person name="Shirouzu T."/>
            <person name="Yoshinaga Y."/>
            <person name="Martin F.M."/>
            <person name="Grigoriev I.V."/>
            <person name="Hibbett D.S."/>
        </authorList>
    </citation>
    <scope>NUCLEOTIDE SEQUENCE [LARGE SCALE GENOMIC DNA]</scope>
    <source>
        <strain evidence="15 16">L-15889</strain>
    </source>
</reference>
<dbReference type="InterPro" id="IPR002684">
    <property type="entry name" value="Biotin_synth/BioAB"/>
</dbReference>
<dbReference type="InterPro" id="IPR013785">
    <property type="entry name" value="Aldolase_TIM"/>
</dbReference>
<evidence type="ECO:0000256" key="10">
    <source>
        <dbReference type="ARBA" id="ARBA00023004"/>
    </source>
</evidence>
<evidence type="ECO:0000256" key="1">
    <source>
        <dbReference type="ARBA" id="ARBA00004942"/>
    </source>
</evidence>
<dbReference type="InterPro" id="IPR024177">
    <property type="entry name" value="Biotin_synthase"/>
</dbReference>
<feature type="domain" description="Radical SAM core" evidence="14">
    <location>
        <begin position="73"/>
        <end position="310"/>
    </location>
</feature>
<dbReference type="SFLD" id="SFLDG01278">
    <property type="entry name" value="biotin_synthase_like"/>
    <property type="match status" value="1"/>
</dbReference>
<keyword evidence="4 13" id="KW-0004">4Fe-4S</keyword>
<comment type="similarity">
    <text evidence="2">Belongs to the radical SAM superfamily. Biotin synthase family.</text>
</comment>
<dbReference type="OrthoDB" id="2414104at2759"/>
<keyword evidence="16" id="KW-1185">Reference proteome</keyword>
<dbReference type="HAMAP" id="MF_01694">
    <property type="entry name" value="BioB"/>
    <property type="match status" value="1"/>
</dbReference>
<dbReference type="NCBIfam" id="TIGR00433">
    <property type="entry name" value="bioB"/>
    <property type="match status" value="1"/>
</dbReference>
<evidence type="ECO:0000256" key="5">
    <source>
        <dbReference type="ARBA" id="ARBA00022679"/>
    </source>
</evidence>
<dbReference type="SUPFAM" id="SSF102114">
    <property type="entry name" value="Radical SAM enzymes"/>
    <property type="match status" value="1"/>
</dbReference>
<accession>A0A165UG56</accession>
<protein>
    <recommendedName>
        <fullName evidence="3">biotin synthase</fullName>
        <ecNumber evidence="3">2.8.1.6</ecNumber>
    </recommendedName>
</protein>
<evidence type="ECO:0000256" key="6">
    <source>
        <dbReference type="ARBA" id="ARBA00022691"/>
    </source>
</evidence>
<dbReference type="SMART" id="SM00876">
    <property type="entry name" value="BATS"/>
    <property type="match status" value="1"/>
</dbReference>
<dbReference type="GO" id="GO:0009102">
    <property type="term" value="P:biotin biosynthetic process"/>
    <property type="evidence" value="ECO:0007669"/>
    <property type="project" value="UniProtKB-UniPathway"/>
</dbReference>
<keyword evidence="8 13" id="KW-0479">Metal-binding</keyword>
<dbReference type="SMART" id="SM00729">
    <property type="entry name" value="Elp3"/>
    <property type="match status" value="1"/>
</dbReference>
<dbReference type="InterPro" id="IPR007197">
    <property type="entry name" value="rSAM"/>
</dbReference>
<evidence type="ECO:0000256" key="8">
    <source>
        <dbReference type="ARBA" id="ARBA00022723"/>
    </source>
</evidence>
<dbReference type="Pfam" id="PF04055">
    <property type="entry name" value="Radical_SAM"/>
    <property type="match status" value="1"/>
</dbReference>
<evidence type="ECO:0000256" key="2">
    <source>
        <dbReference type="ARBA" id="ARBA00010765"/>
    </source>
</evidence>
<comment type="cofactor">
    <cofactor evidence="13">
        <name>[2Fe-2S] cluster</name>
        <dbReference type="ChEBI" id="CHEBI:190135"/>
    </cofactor>
    <text evidence="13">Binds 1 [2Fe-2S] cluster. The cluster is coordinated with 3 cysteines and 1 arginine.</text>
</comment>
<feature type="binding site" evidence="13">
    <location>
        <position position="305"/>
    </location>
    <ligand>
        <name>[2Fe-2S] cluster</name>
        <dbReference type="ChEBI" id="CHEBI:190135"/>
    </ligand>
</feature>
<evidence type="ECO:0000256" key="11">
    <source>
        <dbReference type="ARBA" id="ARBA00023014"/>
    </source>
</evidence>
<dbReference type="InterPro" id="IPR006638">
    <property type="entry name" value="Elp3/MiaA/NifB-like_rSAM"/>
</dbReference>
<dbReference type="InterPro" id="IPR010722">
    <property type="entry name" value="BATS_dom"/>
</dbReference>
<keyword evidence="6 13" id="KW-0949">S-adenosyl-L-methionine</keyword>
<dbReference type="CDD" id="cd01335">
    <property type="entry name" value="Radical_SAM"/>
    <property type="match status" value="1"/>
</dbReference>
<dbReference type="Proteomes" id="UP000076727">
    <property type="component" value="Unassembled WGS sequence"/>
</dbReference>
<evidence type="ECO:0000256" key="9">
    <source>
        <dbReference type="ARBA" id="ARBA00022756"/>
    </source>
</evidence>
<evidence type="ECO:0000256" key="12">
    <source>
        <dbReference type="ARBA" id="ARBA00034078"/>
    </source>
</evidence>
<keyword evidence="5" id="KW-0808">Transferase</keyword>
<gene>
    <name evidence="15" type="ORF">DAEQUDRAFT_700972</name>
</gene>
<feature type="binding site" evidence="13">
    <location>
        <position position="228"/>
    </location>
    <ligand>
        <name>[2Fe-2S] cluster</name>
        <dbReference type="ChEBI" id="CHEBI:190135"/>
    </ligand>
</feature>
<evidence type="ECO:0000256" key="3">
    <source>
        <dbReference type="ARBA" id="ARBA00012236"/>
    </source>
</evidence>
<dbReference type="EMBL" id="KV429032">
    <property type="protein sequence ID" value="KZT74863.1"/>
    <property type="molecule type" value="Genomic_DNA"/>
</dbReference>
<dbReference type="SFLD" id="SFLDG01060">
    <property type="entry name" value="BATS_domain_containing"/>
    <property type="match status" value="1"/>
</dbReference>
<evidence type="ECO:0000259" key="14">
    <source>
        <dbReference type="PROSITE" id="PS51918"/>
    </source>
</evidence>
<proteinExistence type="inferred from homology"/>
<comment type="cofactor">
    <cofactor evidence="13">
        <name>[4Fe-4S] cluster</name>
        <dbReference type="ChEBI" id="CHEBI:49883"/>
    </cofactor>
    <text evidence="13">Binds 1 [4Fe-4S] cluster. The cluster is coordinated with 3 cysteines and an exchangeable S-adenosyl-L-methionine.</text>
</comment>
<dbReference type="GO" id="GO:0046872">
    <property type="term" value="F:metal ion binding"/>
    <property type="evidence" value="ECO:0007669"/>
    <property type="project" value="UniProtKB-KW"/>
</dbReference>
<comment type="pathway">
    <text evidence="1">Cofactor biosynthesis; biotin biosynthesis; biotin from 7,8-diaminononanoate: step 2/2.</text>
</comment>
<dbReference type="PIRSF" id="PIRSF001619">
    <property type="entry name" value="Biotin_synth"/>
    <property type="match status" value="1"/>
</dbReference>
<evidence type="ECO:0000256" key="4">
    <source>
        <dbReference type="ARBA" id="ARBA00022485"/>
    </source>
</evidence>
<dbReference type="STRING" id="1314783.A0A165UG56"/>
<dbReference type="PANTHER" id="PTHR22976">
    <property type="entry name" value="BIOTIN SYNTHASE"/>
    <property type="match status" value="1"/>
</dbReference>
<feature type="binding site" evidence="13">
    <location>
        <position position="98"/>
    </location>
    <ligand>
        <name>[4Fe-4S] cluster</name>
        <dbReference type="ChEBI" id="CHEBI:49883"/>
        <note>4Fe-4S-S-AdoMet</note>
    </ligand>
</feature>
<dbReference type="PANTHER" id="PTHR22976:SF2">
    <property type="entry name" value="BIOTIN SYNTHASE, MITOCHONDRIAL"/>
    <property type="match status" value="1"/>
</dbReference>
<dbReference type="GO" id="GO:0004076">
    <property type="term" value="F:biotin synthase activity"/>
    <property type="evidence" value="ECO:0007669"/>
    <property type="project" value="UniProtKB-EC"/>
</dbReference>
<keyword evidence="11 13" id="KW-0411">Iron-sulfur</keyword>
<evidence type="ECO:0000256" key="13">
    <source>
        <dbReference type="PIRSR" id="PIRSR001619-1"/>
    </source>
</evidence>
<dbReference type="InterPro" id="IPR058240">
    <property type="entry name" value="rSAM_sf"/>
</dbReference>
<evidence type="ECO:0000256" key="7">
    <source>
        <dbReference type="ARBA" id="ARBA00022714"/>
    </source>
</evidence>
<sequence>MPYLLSPHSMLHIRLSFCLPALRGRCLATHAPQGRVVTSAVRHDWTKPEIQKIYDGPLLDLIFRAAAVHREHHDPSKIQLCTLMNIKTGGCSEDCSYCSQSSRYQTATKASRLVDIDPVLEAARKAKENGSTRFCMGAAWRDLAGRKRGFEKILHMVREVRGMGMEVCTTLGMLSPEQAKQLKEAGLTAYNHNLDTSREFYPEVITTRSYDERLDTISAVREAGISVCSGGILGLGETDKDRVGLIWEVSSMPEHPESFPVNALVPIKGTPLENNEAGARFPVPYQTLLRTIATARIVLPQTIIRLAAGRQTLDESKQAMCFMAGANAVFTGEQMLTTPCSPWDEDKAMMTRWGLQGMRSFEQVNVARKEQSRAGGPVLADGLSVSAARQAQSAY</sequence>
<keyword evidence="7 13" id="KW-0001">2Fe-2S</keyword>
<dbReference type="SFLD" id="SFLDF00272">
    <property type="entry name" value="biotin_synthase"/>
    <property type="match status" value="1"/>
</dbReference>
<organism evidence="15 16">
    <name type="scientific">Daedalea quercina L-15889</name>
    <dbReference type="NCBI Taxonomy" id="1314783"/>
    <lineage>
        <taxon>Eukaryota</taxon>
        <taxon>Fungi</taxon>
        <taxon>Dikarya</taxon>
        <taxon>Basidiomycota</taxon>
        <taxon>Agaricomycotina</taxon>
        <taxon>Agaricomycetes</taxon>
        <taxon>Polyporales</taxon>
        <taxon>Fomitopsis</taxon>
    </lineage>
</organism>
<dbReference type="Pfam" id="PF06968">
    <property type="entry name" value="BATS"/>
    <property type="match status" value="1"/>
</dbReference>
<feature type="binding site" evidence="13">
    <location>
        <position position="95"/>
    </location>
    <ligand>
        <name>[4Fe-4S] cluster</name>
        <dbReference type="ChEBI" id="CHEBI:49883"/>
        <note>4Fe-4S-S-AdoMet</note>
    </ligand>
</feature>
<feature type="binding site" evidence="13">
    <location>
        <position position="135"/>
    </location>
    <ligand>
        <name>[2Fe-2S] cluster</name>
        <dbReference type="ChEBI" id="CHEBI:190135"/>
    </ligand>
</feature>
<dbReference type="EC" id="2.8.1.6" evidence="3"/>
<feature type="binding site" evidence="13">
    <location>
        <position position="168"/>
    </location>
    <ligand>
        <name>[2Fe-2S] cluster</name>
        <dbReference type="ChEBI" id="CHEBI:190135"/>
    </ligand>
</feature>
<feature type="binding site" evidence="13">
    <location>
        <position position="91"/>
    </location>
    <ligand>
        <name>[4Fe-4S] cluster</name>
        <dbReference type="ChEBI" id="CHEBI:49883"/>
        <note>4Fe-4S-S-AdoMet</note>
    </ligand>
</feature>
<keyword evidence="9" id="KW-0093">Biotin biosynthesis</keyword>
<dbReference type="Gene3D" id="3.20.20.70">
    <property type="entry name" value="Aldolase class I"/>
    <property type="match status" value="1"/>
</dbReference>
<evidence type="ECO:0000313" key="15">
    <source>
        <dbReference type="EMBL" id="KZT74863.1"/>
    </source>
</evidence>
<dbReference type="GO" id="GO:0051539">
    <property type="term" value="F:4 iron, 4 sulfur cluster binding"/>
    <property type="evidence" value="ECO:0007669"/>
    <property type="project" value="UniProtKB-KW"/>
</dbReference>
<comment type="cofactor">
    <cofactor evidence="12">
        <name>[2Fe-2S] cluster</name>
        <dbReference type="ChEBI" id="CHEBI:190135"/>
    </cofactor>
</comment>